<organism evidence="3 4">
    <name type="scientific">Prevotella intermedia</name>
    <dbReference type="NCBI Taxonomy" id="28131"/>
    <lineage>
        <taxon>Bacteria</taxon>
        <taxon>Pseudomonadati</taxon>
        <taxon>Bacteroidota</taxon>
        <taxon>Bacteroidia</taxon>
        <taxon>Bacteroidales</taxon>
        <taxon>Prevotellaceae</taxon>
        <taxon>Prevotella</taxon>
    </lineage>
</organism>
<dbReference type="STRING" id="28131.BWX40_04405"/>
<evidence type="ECO:0000313" key="3">
    <source>
        <dbReference type="EMBL" id="BAU17335.1"/>
    </source>
</evidence>
<feature type="signal peptide" evidence="1">
    <location>
        <begin position="1"/>
        <end position="24"/>
    </location>
</feature>
<proteinExistence type="predicted"/>
<evidence type="ECO:0000256" key="1">
    <source>
        <dbReference type="SAM" id="SignalP"/>
    </source>
</evidence>
<dbReference type="Proteomes" id="UP000217431">
    <property type="component" value="Chromosome I"/>
</dbReference>
<dbReference type="EMBL" id="AP014597">
    <property type="protein sequence ID" value="BAU17335.1"/>
    <property type="molecule type" value="Genomic_DNA"/>
</dbReference>
<gene>
    <name evidence="3" type="ORF">PIOMA14_I_0827</name>
</gene>
<feature type="chain" id="PRO_5006619734" description="Type 9 secretion system plug protein N-terminal domain-containing protein" evidence="1">
    <location>
        <begin position="25"/>
        <end position="420"/>
    </location>
</feature>
<evidence type="ECO:0000313" key="4">
    <source>
        <dbReference type="Proteomes" id="UP000217431"/>
    </source>
</evidence>
<dbReference type="Gene3D" id="2.60.40.10">
    <property type="entry name" value="Immunoglobulins"/>
    <property type="match status" value="1"/>
</dbReference>
<accession>A0A0S3UIV2</accession>
<dbReference type="AlphaFoldDB" id="A0A0S3UIV2"/>
<reference evidence="3 4" key="1">
    <citation type="journal article" date="2016" name="DNA Res.">
        <title>The complete genome sequencing of Prevotella intermedia strain OMA14 and a subsequent fine-scale, intra-species genomic comparison reveal an unusual amplification of conjugative and mobile transposons and identify a novel Prevotella-lineage-specific repeat.</title>
        <authorList>
            <person name="Naito M."/>
            <person name="Ogura Y."/>
            <person name="Itoh T."/>
            <person name="Shoji M."/>
            <person name="Okamoto M."/>
            <person name="Hayashi T."/>
            <person name="Nakayama K."/>
        </authorList>
    </citation>
    <scope>NUCLEOTIDE SEQUENCE [LARGE SCALE GENOMIC DNA]</scope>
    <source>
        <strain evidence="3 4">OMA14</strain>
    </source>
</reference>
<name>A0A0S3UIV2_PREIN</name>
<keyword evidence="1" id="KW-0732">Signal</keyword>
<dbReference type="Pfam" id="PF17116">
    <property type="entry name" value="T9SS_plug_1st"/>
    <property type="match status" value="1"/>
</dbReference>
<dbReference type="InterPro" id="IPR031345">
    <property type="entry name" value="T9SS_Plug_N"/>
</dbReference>
<evidence type="ECO:0000259" key="2">
    <source>
        <dbReference type="Pfam" id="PF17116"/>
    </source>
</evidence>
<dbReference type="InterPro" id="IPR013783">
    <property type="entry name" value="Ig-like_fold"/>
</dbReference>
<protein>
    <recommendedName>
        <fullName evidence="2">Type 9 secretion system plug protein N-terminal domain-containing protein</fullName>
    </recommendedName>
</protein>
<sequence length="420" mass="48917">MRMRKGRNTVLLLLSLLFSMAAVAQHHEILNKNIRSLQVVANKDWLALPIMELGNGMLDIDFDDLTHEYHRYSYKLEHCEADWRPTTSLFDSDYVEGFANGNTIDDVQQSLLTNTIYTHYHLSIPNEVCRPKISGNYLLTIYDDDGNDAIKVCFMVKEPFTQSMGIGLNVVTNTDATINTAHQQVEMELKYNSYNVTNPQTQIKTVLLQNKRWDNARWNAKPQYVMSDGLRWSHNANYIFWAGNEYRKFEILSTDVASTGIERIRWDGADFHAYPFIALPRLNYLYDEDANGAFLIRNSNNYHINTESDYMQVHFQLSCPQPVKGDVYVNGDWTYDRFLPQYKLAYDEESKSYQTVIPLKLGYYSYQYIVLNENGRTEIMPTEGSYYQTENTYQALVYYREQGGRTDKLVGYTSFKFKAR</sequence>
<feature type="domain" description="Type 9 secretion system plug protein N-terminal" evidence="2">
    <location>
        <begin position="34"/>
        <end position="156"/>
    </location>
</feature>